<accession>A0A3N0I8S4</accession>
<protein>
    <submittedName>
        <fullName evidence="1">Uncharacterized protein</fullName>
    </submittedName>
</protein>
<dbReference type="GeneID" id="98663254"/>
<organism evidence="1 2">
    <name type="scientific">Slackia isoflavoniconvertens</name>
    <dbReference type="NCBI Taxonomy" id="572010"/>
    <lineage>
        <taxon>Bacteria</taxon>
        <taxon>Bacillati</taxon>
        <taxon>Actinomycetota</taxon>
        <taxon>Coriobacteriia</taxon>
        <taxon>Eggerthellales</taxon>
        <taxon>Eggerthellaceae</taxon>
        <taxon>Slackia</taxon>
    </lineage>
</organism>
<name>A0A3N0I8S4_9ACTN</name>
<dbReference type="AlphaFoldDB" id="A0A3N0I8S4"/>
<reference evidence="2" key="1">
    <citation type="submission" date="2018-05" db="EMBL/GenBank/DDBJ databases">
        <title>Genome Sequencing of selected type strains of the family Eggerthellaceae.</title>
        <authorList>
            <person name="Danylec N."/>
            <person name="Stoll D.A."/>
            <person name="Doetsch A."/>
            <person name="Huch M."/>
        </authorList>
    </citation>
    <scope>NUCLEOTIDE SEQUENCE [LARGE SCALE GENOMIC DNA]</scope>
    <source>
        <strain evidence="2">DSM 22006</strain>
    </source>
</reference>
<keyword evidence="2" id="KW-1185">Reference proteome</keyword>
<dbReference type="Proteomes" id="UP000271472">
    <property type="component" value="Unassembled WGS sequence"/>
</dbReference>
<dbReference type="EMBL" id="QIBZ01000017">
    <property type="protein sequence ID" value="RNM33413.1"/>
    <property type="molecule type" value="Genomic_DNA"/>
</dbReference>
<sequence length="104" mass="11368">MLLQVVVDRAPIDAFLVNIAVCNLLKLGEQQSGVSARSQSPAFASRMCEEVFVVSGAIADLVDSRYPFVDVVSVCSLWPCLMDDWDPQIAFMAAVRHVGPEAQR</sequence>
<proteinExistence type="predicted"/>
<gene>
    <name evidence="1" type="ORF">DMP05_08590</name>
</gene>
<dbReference type="RefSeq" id="WP_123220052.1">
    <property type="nucleotide sequence ID" value="NZ_JACHYQ010000003.1"/>
</dbReference>
<comment type="caution">
    <text evidence="1">The sequence shown here is derived from an EMBL/GenBank/DDBJ whole genome shotgun (WGS) entry which is preliminary data.</text>
</comment>
<evidence type="ECO:0000313" key="2">
    <source>
        <dbReference type="Proteomes" id="UP000271472"/>
    </source>
</evidence>
<evidence type="ECO:0000313" key="1">
    <source>
        <dbReference type="EMBL" id="RNM33413.1"/>
    </source>
</evidence>